<name>A0ABP8PRJ6_9ACTN</name>
<protein>
    <recommendedName>
        <fullName evidence="3">HEAT repeat domain-containing protein</fullName>
    </recommendedName>
</protein>
<keyword evidence="2" id="KW-1185">Reference proteome</keyword>
<dbReference type="EMBL" id="BAABHF010000015">
    <property type="protein sequence ID" value="GAA4489926.1"/>
    <property type="molecule type" value="Genomic_DNA"/>
</dbReference>
<evidence type="ECO:0008006" key="3">
    <source>
        <dbReference type="Google" id="ProtNLM"/>
    </source>
</evidence>
<dbReference type="Proteomes" id="UP001500503">
    <property type="component" value="Unassembled WGS sequence"/>
</dbReference>
<sequence>MHADELLAEIEPMTYGARCARLATLPVGPAERARLLGELGERGAYERAVGLLIAAAARDTASLEYIAAAAGDADADADVTAAAIGLVVRLGAADAAALTAFAGDAPAESRALLYRAVRRYRRTDLADGLIGPVRERWGDREAAALLPACGAASVDRLLPELAYAAANWSMLGHVHPRSVLDQAERELAELPRQLRRAWWISRGAGLAETVDHFPLRVIDLLERHWEPIGPGSALVPKLALLIAAAPERMCDLLLRPEVHPSLGRLLRTRSVRERLVRLLPEPRLAELLKAVREDDTALVLLLKTFPPARREPVFDAAMDGVDLSARELAPAVLDVLPLARRGREARRMLGLRKVADDPWRTLEVTAFLHYEQAAETLREVTRRADADERGRGYELLIGCAGRSRDPEIFGDALASLARLRNEQDPVRQRALRALTEVPPGLLRAGHAPVLGRFIEDALGARDLSHSTVHALSRLVTLAFRQGASRGDRDLTAFAVDAIGTLADRGSGVLVGRLDDCLRRGDEYELVRSLAPWLERDTARDEFRLTFVLAEALGRRGHDVPELQAALERALHAKRDSVINRAIGYWLRPPRTRAERVEHVIGVDRSSVVLPAVFHVLATERTDLLQSALSGAVPGGRFWRHSIIFVPYVRRPWPRRWTAAQRAAYLRLLHRAATDRSVPESERARAVRLIGDVPSASAEELRGYLRAKEPLVRRAALTAAAWTADPRSVLGELLGHATGDDAHVAVYAATRAARFTPPSVLPAALAPVLADGKITARKEAVRLIAHHRAPDAGTILARAWDQEGQHRDVRTTIVSAARRLLDLPGSERILAEAVGGPRDLARQVLGAAPLTVEPRHRARYAGLMVDAARSADPTVRGEALGRLPSWASWSPEAAGTLAAQFRDLTETVTWRIALDGLVTCAMSGDGGTAPRDADARAELRDTDARAELRDAVAALAAVDEPADAEPERDLPAAQRLDAAVHALARAARADRDHADPVLAAVDEVLPEPLGALLAASTLRWDRPGTLAALLDRPIGSAFAIAEVAGALARRLGDGGPFAGTSTRYGVGRFPHADVPDPADVLPHATAAAERDDLAAGVAAVALTRACGPRAGWSAPWRGLLRHLRVHPHPDVAYLARRVHTSTE</sequence>
<evidence type="ECO:0000313" key="1">
    <source>
        <dbReference type="EMBL" id="GAA4489926.1"/>
    </source>
</evidence>
<reference evidence="2" key="1">
    <citation type="journal article" date="2019" name="Int. J. Syst. Evol. Microbiol.">
        <title>The Global Catalogue of Microorganisms (GCM) 10K type strain sequencing project: providing services to taxonomists for standard genome sequencing and annotation.</title>
        <authorList>
            <consortium name="The Broad Institute Genomics Platform"/>
            <consortium name="The Broad Institute Genome Sequencing Center for Infectious Disease"/>
            <person name="Wu L."/>
            <person name="Ma J."/>
        </authorList>
    </citation>
    <scope>NUCLEOTIDE SEQUENCE [LARGE SCALE GENOMIC DNA]</scope>
    <source>
        <strain evidence="2">JCM 17933</strain>
    </source>
</reference>
<evidence type="ECO:0000313" key="2">
    <source>
        <dbReference type="Proteomes" id="UP001500503"/>
    </source>
</evidence>
<dbReference type="RefSeq" id="WP_345460931.1">
    <property type="nucleotide sequence ID" value="NZ_BAABHF010000015.1"/>
</dbReference>
<organism evidence="1 2">
    <name type="scientific">Actinoallomurus oryzae</name>
    <dbReference type="NCBI Taxonomy" id="502180"/>
    <lineage>
        <taxon>Bacteria</taxon>
        <taxon>Bacillati</taxon>
        <taxon>Actinomycetota</taxon>
        <taxon>Actinomycetes</taxon>
        <taxon>Streptosporangiales</taxon>
        <taxon>Thermomonosporaceae</taxon>
        <taxon>Actinoallomurus</taxon>
    </lineage>
</organism>
<gene>
    <name evidence="1" type="ORF">GCM10023191_021440</name>
</gene>
<accession>A0ABP8PRJ6</accession>
<comment type="caution">
    <text evidence="1">The sequence shown here is derived from an EMBL/GenBank/DDBJ whole genome shotgun (WGS) entry which is preliminary data.</text>
</comment>
<proteinExistence type="predicted"/>